<accession>A0A644XUN8</accession>
<organism evidence="2">
    <name type="scientific">bioreactor metagenome</name>
    <dbReference type="NCBI Taxonomy" id="1076179"/>
    <lineage>
        <taxon>unclassified sequences</taxon>
        <taxon>metagenomes</taxon>
        <taxon>ecological metagenomes</taxon>
    </lineage>
</organism>
<reference evidence="2" key="1">
    <citation type="submission" date="2019-08" db="EMBL/GenBank/DDBJ databases">
        <authorList>
            <person name="Kucharzyk K."/>
            <person name="Murdoch R.W."/>
            <person name="Higgins S."/>
            <person name="Loffler F."/>
        </authorList>
    </citation>
    <scope>NUCLEOTIDE SEQUENCE</scope>
</reference>
<proteinExistence type="predicted"/>
<comment type="caution">
    <text evidence="2">The sequence shown here is derived from an EMBL/GenBank/DDBJ whole genome shotgun (WGS) entry which is preliminary data.</text>
</comment>
<evidence type="ECO:0000313" key="2">
    <source>
        <dbReference type="EMBL" id="MPM19930.1"/>
    </source>
</evidence>
<protein>
    <submittedName>
        <fullName evidence="2">Uncharacterized protein</fullName>
    </submittedName>
</protein>
<dbReference type="AlphaFoldDB" id="A0A644XUN8"/>
<name>A0A644XUN8_9ZZZZ</name>
<gene>
    <name evidence="2" type="ORF">SDC9_66357</name>
</gene>
<dbReference type="EMBL" id="VSSQ01003274">
    <property type="protein sequence ID" value="MPM19930.1"/>
    <property type="molecule type" value="Genomic_DNA"/>
</dbReference>
<feature type="compositionally biased region" description="Acidic residues" evidence="1">
    <location>
        <begin position="45"/>
        <end position="66"/>
    </location>
</feature>
<sequence length="66" mass="7170">MKDDFGQFGSGLEGYIQYNEAFERNFNVGSAPGSISESVTANMEPEADGFIDNEHDTDSEDDSTAL</sequence>
<evidence type="ECO:0000256" key="1">
    <source>
        <dbReference type="SAM" id="MobiDB-lite"/>
    </source>
</evidence>
<feature type="region of interest" description="Disordered" evidence="1">
    <location>
        <begin position="29"/>
        <end position="66"/>
    </location>
</feature>